<keyword evidence="1" id="KW-0472">Membrane</keyword>
<gene>
    <name evidence="2" type="ORF">HINF_LOCUS22524</name>
    <name evidence="3" type="ORF">HINF_LOCUS27138</name>
</gene>
<sequence length="165" mass="19599">MHDFYGCCQHHVLLTQDRFTINLSSLNRLSCMSMSACFICIIIYQFSTIIKLIGSNHRLFQSLADLRHQFFDHIWNGSFLIKIESDIFEIQELNQHKQQQMIVLMYYSKFQQYQFELGLSPTKENQITLFKVFGLQNYIKNIYIHIDPEQLDPLKRDNSSECSED</sequence>
<dbReference type="Proteomes" id="UP001642409">
    <property type="component" value="Unassembled WGS sequence"/>
</dbReference>
<feature type="transmembrane region" description="Helical" evidence="1">
    <location>
        <begin position="32"/>
        <end position="53"/>
    </location>
</feature>
<comment type="caution">
    <text evidence="2">The sequence shown here is derived from an EMBL/GenBank/DDBJ whole genome shotgun (WGS) entry which is preliminary data.</text>
</comment>
<protein>
    <submittedName>
        <fullName evidence="3">Hypothetical_protein</fullName>
    </submittedName>
</protein>
<evidence type="ECO:0000313" key="3">
    <source>
        <dbReference type="EMBL" id="CAL6019837.1"/>
    </source>
</evidence>
<dbReference type="EMBL" id="CAXDID020000084">
    <property type="protein sequence ID" value="CAL6019837.1"/>
    <property type="molecule type" value="Genomic_DNA"/>
</dbReference>
<keyword evidence="1" id="KW-1133">Transmembrane helix</keyword>
<evidence type="ECO:0000313" key="2">
    <source>
        <dbReference type="EMBL" id="CAI9934879.1"/>
    </source>
</evidence>
<accession>A0AA86PFM0</accession>
<reference evidence="3 4" key="2">
    <citation type="submission" date="2024-07" db="EMBL/GenBank/DDBJ databases">
        <authorList>
            <person name="Akdeniz Z."/>
        </authorList>
    </citation>
    <scope>NUCLEOTIDE SEQUENCE [LARGE SCALE GENOMIC DNA]</scope>
</reference>
<proteinExistence type="predicted"/>
<organism evidence="2">
    <name type="scientific">Hexamita inflata</name>
    <dbReference type="NCBI Taxonomy" id="28002"/>
    <lineage>
        <taxon>Eukaryota</taxon>
        <taxon>Metamonada</taxon>
        <taxon>Diplomonadida</taxon>
        <taxon>Hexamitidae</taxon>
        <taxon>Hexamitinae</taxon>
        <taxon>Hexamita</taxon>
    </lineage>
</organism>
<evidence type="ECO:0000313" key="4">
    <source>
        <dbReference type="Proteomes" id="UP001642409"/>
    </source>
</evidence>
<reference evidence="2" key="1">
    <citation type="submission" date="2023-06" db="EMBL/GenBank/DDBJ databases">
        <authorList>
            <person name="Kurt Z."/>
        </authorList>
    </citation>
    <scope>NUCLEOTIDE SEQUENCE</scope>
</reference>
<evidence type="ECO:0000256" key="1">
    <source>
        <dbReference type="SAM" id="Phobius"/>
    </source>
</evidence>
<keyword evidence="1" id="KW-0812">Transmembrane</keyword>
<name>A0AA86PFM0_9EUKA</name>
<keyword evidence="4" id="KW-1185">Reference proteome</keyword>
<dbReference type="EMBL" id="CATOUU010000590">
    <property type="protein sequence ID" value="CAI9934879.1"/>
    <property type="molecule type" value="Genomic_DNA"/>
</dbReference>
<dbReference type="AlphaFoldDB" id="A0AA86PFM0"/>